<protein>
    <recommendedName>
        <fullName evidence="3">AsmA-like C-terminal domain-containing protein</fullName>
    </recommendedName>
</protein>
<evidence type="ECO:0008006" key="3">
    <source>
        <dbReference type="Google" id="ProtNLM"/>
    </source>
</evidence>
<proteinExistence type="predicted"/>
<evidence type="ECO:0000256" key="1">
    <source>
        <dbReference type="SAM" id="MobiDB-lite"/>
    </source>
</evidence>
<feature type="non-terminal residue" evidence="2">
    <location>
        <position position="315"/>
    </location>
</feature>
<accession>X0USU5</accession>
<feature type="compositionally biased region" description="Basic and acidic residues" evidence="1">
    <location>
        <begin position="248"/>
        <end position="268"/>
    </location>
</feature>
<feature type="region of interest" description="Disordered" evidence="1">
    <location>
        <begin position="246"/>
        <end position="315"/>
    </location>
</feature>
<name>X0USU5_9ZZZZ</name>
<comment type="caution">
    <text evidence="2">The sequence shown here is derived from an EMBL/GenBank/DDBJ whole genome shotgun (WGS) entry which is preliminary data.</text>
</comment>
<feature type="compositionally biased region" description="Low complexity" evidence="1">
    <location>
        <begin position="293"/>
        <end position="304"/>
    </location>
</feature>
<evidence type="ECO:0000313" key="2">
    <source>
        <dbReference type="EMBL" id="GAF91505.1"/>
    </source>
</evidence>
<reference evidence="2" key="1">
    <citation type="journal article" date="2014" name="Front. Microbiol.">
        <title>High frequency of phylogenetically diverse reductive dehalogenase-homologous genes in deep subseafloor sedimentary metagenomes.</title>
        <authorList>
            <person name="Kawai M."/>
            <person name="Futagami T."/>
            <person name="Toyoda A."/>
            <person name="Takaki Y."/>
            <person name="Nishi S."/>
            <person name="Hori S."/>
            <person name="Arai W."/>
            <person name="Tsubouchi T."/>
            <person name="Morono Y."/>
            <person name="Uchiyama I."/>
            <person name="Ito T."/>
            <person name="Fujiyama A."/>
            <person name="Inagaki F."/>
            <person name="Takami H."/>
        </authorList>
    </citation>
    <scope>NUCLEOTIDE SEQUENCE</scope>
    <source>
        <strain evidence="2">Expedition CK06-06</strain>
    </source>
</reference>
<sequence length="315" mass="33808">VAKSLVNDHRMAVQIVAGRFVFSRDANPPWSIDDIHATVGFSPPTPADPSPHVSLRSGKLLDHLELNPSICNDLLKFAAPVLADAAWVEGSVSLDLDHVDIPLREPAAGELTGEMRIHAVHAGPGPLVARLAGLLGLPTETQLVDESVVRFAMHDGHVTHEGLEFLVGPVRVATQGQIALADESLDMMAEIHFPVFDEETGPVRRALSGRTISVPVQGTLRQPKLGNGRDFPGDLTSVLEQARQLFEGGKRPLRDAIDAARDGTDAPPRETPLLDLLRRRRSAADRPRPPAPEESSSGASGADLNDTVEEESADK</sequence>
<feature type="compositionally biased region" description="Acidic residues" evidence="1">
    <location>
        <begin position="306"/>
        <end position="315"/>
    </location>
</feature>
<dbReference type="EMBL" id="BARS01010255">
    <property type="protein sequence ID" value="GAF91505.1"/>
    <property type="molecule type" value="Genomic_DNA"/>
</dbReference>
<feature type="non-terminal residue" evidence="2">
    <location>
        <position position="1"/>
    </location>
</feature>
<dbReference type="AlphaFoldDB" id="X0USU5"/>
<gene>
    <name evidence="2" type="ORF">S01H1_19060</name>
</gene>
<organism evidence="2">
    <name type="scientific">marine sediment metagenome</name>
    <dbReference type="NCBI Taxonomy" id="412755"/>
    <lineage>
        <taxon>unclassified sequences</taxon>
        <taxon>metagenomes</taxon>
        <taxon>ecological metagenomes</taxon>
    </lineage>
</organism>